<keyword evidence="3" id="KW-1185">Reference proteome</keyword>
<keyword evidence="1" id="KW-1133">Transmembrane helix</keyword>
<comment type="caution">
    <text evidence="2">The sequence shown here is derived from an EMBL/GenBank/DDBJ whole genome shotgun (WGS) entry which is preliminary data.</text>
</comment>
<feature type="transmembrane region" description="Helical" evidence="1">
    <location>
        <begin position="12"/>
        <end position="33"/>
    </location>
</feature>
<keyword evidence="1" id="KW-0472">Membrane</keyword>
<reference evidence="2 3" key="1">
    <citation type="submission" date="2020-08" db="EMBL/GenBank/DDBJ databases">
        <title>Genomic Encyclopedia of Type Strains, Phase IV (KMG-IV): sequencing the most valuable type-strain genomes for metagenomic binning, comparative biology and taxonomic classification.</title>
        <authorList>
            <person name="Goeker M."/>
        </authorList>
    </citation>
    <scope>NUCLEOTIDE SEQUENCE [LARGE SCALE GENOMIC DNA]</scope>
    <source>
        <strain evidence="2 3">DSM 105137</strain>
    </source>
</reference>
<organism evidence="2 3">
    <name type="scientific">Neolewinella aquimaris</name>
    <dbReference type="NCBI Taxonomy" id="1835722"/>
    <lineage>
        <taxon>Bacteria</taxon>
        <taxon>Pseudomonadati</taxon>
        <taxon>Bacteroidota</taxon>
        <taxon>Saprospiria</taxon>
        <taxon>Saprospirales</taxon>
        <taxon>Lewinellaceae</taxon>
        <taxon>Neolewinella</taxon>
    </lineage>
</organism>
<feature type="transmembrane region" description="Helical" evidence="1">
    <location>
        <begin position="45"/>
        <end position="67"/>
    </location>
</feature>
<accession>A0A840E1M4</accession>
<dbReference type="AlphaFoldDB" id="A0A840E1M4"/>
<dbReference type="RefSeq" id="WP_183493868.1">
    <property type="nucleotide sequence ID" value="NZ_JACIFF010000001.1"/>
</dbReference>
<dbReference type="EMBL" id="JACIFF010000001">
    <property type="protein sequence ID" value="MBB4077615.1"/>
    <property type="molecule type" value="Genomic_DNA"/>
</dbReference>
<evidence type="ECO:0000256" key="1">
    <source>
        <dbReference type="SAM" id="Phobius"/>
    </source>
</evidence>
<keyword evidence="1" id="KW-0812">Transmembrane</keyword>
<gene>
    <name evidence="2" type="ORF">GGR28_000216</name>
</gene>
<dbReference type="Proteomes" id="UP000576209">
    <property type="component" value="Unassembled WGS sequence"/>
</dbReference>
<proteinExistence type="predicted"/>
<sequence>MKEAEEKYTAWRICCTLAVVVMGLAFTPLLIPAGVWTPTVAGMPYALWTGIALCIVMVGITYFATLVHPGTKKADRP</sequence>
<name>A0A840E1M4_9BACT</name>
<protein>
    <submittedName>
        <fullName evidence="2">Multidrug transporter EmrE-like cation transporter</fullName>
    </submittedName>
</protein>
<evidence type="ECO:0000313" key="3">
    <source>
        <dbReference type="Proteomes" id="UP000576209"/>
    </source>
</evidence>
<evidence type="ECO:0000313" key="2">
    <source>
        <dbReference type="EMBL" id="MBB4077615.1"/>
    </source>
</evidence>